<sequence length="305" mass="34063">MADKPVSVLDLLAAMKIEVTDEKVASAKLDYVLFPKEKNDSGTFATTFGVDLRGSTLLLLSRARKSGILFESAVLKEHCAFFRNMLSSDFLEGTAYRSRKRARTSRSEPASGTHAESASSIFERSVVTLCDVAQYKYTGKLRQKMPIWDMVPLLRATDYYDIKDLGGAALADWKLLQGLSSDQMARAISMVLDRTICGEHLLLQELSKYLYALETTTAQKKSVQNLLRESWPEPNEHNLLARTIILVPLLAADQDAAAVEAWLDEAWTASREDDVQLLDKTFASLSSKHTDAELAKLLREKRIDP</sequence>
<accession>A0A316ZH24</accession>
<reference evidence="1 2" key="1">
    <citation type="journal article" date="2018" name="Mol. Biol. Evol.">
        <title>Broad Genomic Sampling Reveals a Smut Pathogenic Ancestry of the Fungal Clade Ustilaginomycotina.</title>
        <authorList>
            <person name="Kijpornyongpan T."/>
            <person name="Mondo S.J."/>
            <person name="Barry K."/>
            <person name="Sandor L."/>
            <person name="Lee J."/>
            <person name="Lipzen A."/>
            <person name="Pangilinan J."/>
            <person name="LaButti K."/>
            <person name="Hainaut M."/>
            <person name="Henrissat B."/>
            <person name="Grigoriev I.V."/>
            <person name="Spatafora J.W."/>
            <person name="Aime M.C."/>
        </authorList>
    </citation>
    <scope>NUCLEOTIDE SEQUENCE [LARGE SCALE GENOMIC DNA]</scope>
    <source>
        <strain evidence="1 2">MCA 4186</strain>
    </source>
</reference>
<evidence type="ECO:0008006" key="3">
    <source>
        <dbReference type="Google" id="ProtNLM"/>
    </source>
</evidence>
<proteinExistence type="predicted"/>
<evidence type="ECO:0000313" key="1">
    <source>
        <dbReference type="EMBL" id="PWN99585.1"/>
    </source>
</evidence>
<dbReference type="Gene3D" id="3.30.710.10">
    <property type="entry name" value="Potassium Channel Kv1.1, Chain A"/>
    <property type="match status" value="1"/>
</dbReference>
<protein>
    <recommendedName>
        <fullName evidence="3">BTB domain-containing protein</fullName>
    </recommendedName>
</protein>
<keyword evidence="2" id="KW-1185">Reference proteome</keyword>
<dbReference type="AlphaFoldDB" id="A0A316ZH24"/>
<evidence type="ECO:0000313" key="2">
    <source>
        <dbReference type="Proteomes" id="UP000245946"/>
    </source>
</evidence>
<dbReference type="EMBL" id="KZ819287">
    <property type="protein sequence ID" value="PWN99585.1"/>
    <property type="molecule type" value="Genomic_DNA"/>
</dbReference>
<organism evidence="1 2">
    <name type="scientific">Tilletiopsis washingtonensis</name>
    <dbReference type="NCBI Taxonomy" id="58919"/>
    <lineage>
        <taxon>Eukaryota</taxon>
        <taxon>Fungi</taxon>
        <taxon>Dikarya</taxon>
        <taxon>Basidiomycota</taxon>
        <taxon>Ustilaginomycotina</taxon>
        <taxon>Exobasidiomycetes</taxon>
        <taxon>Entylomatales</taxon>
        <taxon>Entylomatales incertae sedis</taxon>
        <taxon>Tilletiopsis</taxon>
    </lineage>
</organism>
<name>A0A316ZH24_9BASI</name>
<gene>
    <name evidence="1" type="ORF">FA09DRAFT_359022</name>
</gene>
<dbReference type="RefSeq" id="XP_025599864.1">
    <property type="nucleotide sequence ID" value="XM_025745043.1"/>
</dbReference>
<dbReference type="GeneID" id="37272587"/>
<dbReference type="Proteomes" id="UP000245946">
    <property type="component" value="Unassembled WGS sequence"/>
</dbReference>
<dbReference type="InterPro" id="IPR011333">
    <property type="entry name" value="SKP1/BTB/POZ_sf"/>
</dbReference>